<dbReference type="EC" id="6.3.4.4" evidence="8 10"/>
<evidence type="ECO:0000313" key="12">
    <source>
        <dbReference type="Proteomes" id="UP000703893"/>
    </source>
</evidence>
<evidence type="ECO:0000256" key="8">
    <source>
        <dbReference type="HAMAP-Rule" id="MF_00011"/>
    </source>
</evidence>
<feature type="binding site" description="in other chain" evidence="8">
    <location>
        <position position="127"/>
    </location>
    <ligand>
        <name>IMP</name>
        <dbReference type="ChEBI" id="CHEBI:58053"/>
        <note>ligand shared between dimeric partners</note>
    </ligand>
</feature>
<gene>
    <name evidence="8" type="primary">purA</name>
    <name evidence="11" type="ORF">FJZ00_07245</name>
</gene>
<feature type="binding site" evidence="8">
    <location>
        <begin position="411"/>
        <end position="413"/>
    </location>
    <ligand>
        <name>GTP</name>
        <dbReference type="ChEBI" id="CHEBI:37565"/>
    </ligand>
</feature>
<dbReference type="Gene3D" id="1.10.300.10">
    <property type="entry name" value="Adenylosuccinate Synthetase, subunit A, domain 2"/>
    <property type="match status" value="1"/>
</dbReference>
<dbReference type="Proteomes" id="UP000703893">
    <property type="component" value="Unassembled WGS sequence"/>
</dbReference>
<comment type="pathway">
    <text evidence="8 10">Purine metabolism; AMP biosynthesis via de novo pathway; AMP from IMP: step 1/2.</text>
</comment>
<keyword evidence="5 8" id="KW-0658">Purine biosynthesis</keyword>
<evidence type="ECO:0000256" key="4">
    <source>
        <dbReference type="ARBA" id="ARBA00022741"/>
    </source>
</evidence>
<feature type="binding site" evidence="8">
    <location>
        <position position="13"/>
    </location>
    <ligand>
        <name>Mg(2+)</name>
        <dbReference type="ChEBI" id="CHEBI:18420"/>
    </ligand>
</feature>
<keyword evidence="4 8" id="KW-0547">Nucleotide-binding</keyword>
<dbReference type="GO" id="GO:0046040">
    <property type="term" value="P:IMP metabolic process"/>
    <property type="evidence" value="ECO:0007669"/>
    <property type="project" value="TreeGrafter"/>
</dbReference>
<dbReference type="GO" id="GO:0044208">
    <property type="term" value="P:'de novo' AMP biosynthetic process"/>
    <property type="evidence" value="ECO:0007669"/>
    <property type="project" value="UniProtKB-UniRule"/>
</dbReference>
<dbReference type="PROSITE" id="PS01266">
    <property type="entry name" value="ADENYLOSUCCIN_SYN_1"/>
    <property type="match status" value="1"/>
</dbReference>
<feature type="binding site" evidence="8">
    <location>
        <begin position="40"/>
        <end position="42"/>
    </location>
    <ligand>
        <name>GTP</name>
        <dbReference type="ChEBI" id="CHEBI:37565"/>
    </ligand>
</feature>
<dbReference type="Gene3D" id="3.40.440.10">
    <property type="entry name" value="Adenylosuccinate Synthetase, subunit A, domain 1"/>
    <property type="match status" value="1"/>
</dbReference>
<dbReference type="EMBL" id="VGJX01000380">
    <property type="protein sequence ID" value="MBM3274931.1"/>
    <property type="molecule type" value="Genomic_DNA"/>
</dbReference>
<feature type="active site" description="Proton donor" evidence="8">
    <location>
        <position position="41"/>
    </location>
</feature>
<dbReference type="PANTHER" id="PTHR11846">
    <property type="entry name" value="ADENYLOSUCCINATE SYNTHETASE"/>
    <property type="match status" value="1"/>
</dbReference>
<evidence type="ECO:0000313" key="11">
    <source>
        <dbReference type="EMBL" id="MBM3274931.1"/>
    </source>
</evidence>
<sequence>MANVVVVGAQWGDEGKGKITDLLAERADVVVRYAGGNNAGHTVIVGDRLLKLHLVPSGILYAGTLCVIGNGCVVDPAALLAELDGLAQQGLDISGLRVSLLAHVIMPWHKILDGAEERRRAHKLGTTGKGIGPAYADKVARVGFRVMDLLHPTWLKGLLEERLGLINEVLDKVHGLPPISPDAVLEEYLAFGRRLAPFATDVTLLLHDVMGKDQVILFEGAQGTLLDIDLGTYPFVTSSNAVAGGACTGAGVGPTAIDRVLGIAKAYATRVGGGPFPTELTDATGERLREIGKEFGTTTGRPRRCGWFDAVAARFAARVNGLDGLAITKLDVLDQFEEIKICTGYRVDGQMTAEYPLEGSVLARAEAVYESVPGWKTPTSAARNWADLPGAAQRYLDRLAEVVGVPIAIVSVGSRREETILREDPLAGPRRTASALGASSSVPTR</sequence>
<protein>
    <recommendedName>
        <fullName evidence="8 10">Adenylosuccinate synthetase</fullName>
        <shortName evidence="8">AMPSase</shortName>
        <shortName evidence="8">AdSS</shortName>
        <ecNumber evidence="8 10">6.3.4.4</ecNumber>
    </recommendedName>
    <alternativeName>
        <fullName evidence="8">IMP--aspartate ligase</fullName>
    </alternativeName>
</protein>
<evidence type="ECO:0000256" key="9">
    <source>
        <dbReference type="PROSITE-ProRule" id="PRU10134"/>
    </source>
</evidence>
<dbReference type="PROSITE" id="PS00513">
    <property type="entry name" value="ADENYLOSUCCIN_SYN_2"/>
    <property type="match status" value="1"/>
</dbReference>
<keyword evidence="8" id="KW-0963">Cytoplasm</keyword>
<name>A0A937X2P3_9BACT</name>
<feature type="binding site" description="in other chain" evidence="8">
    <location>
        <begin position="38"/>
        <end position="41"/>
    </location>
    <ligand>
        <name>IMP</name>
        <dbReference type="ChEBI" id="CHEBI:58053"/>
        <note>ligand shared between dimeric partners</note>
    </ligand>
</feature>
<reference evidence="11 12" key="1">
    <citation type="submission" date="2019-03" db="EMBL/GenBank/DDBJ databases">
        <title>Lake Tanganyika Metagenome-Assembled Genomes (MAGs).</title>
        <authorList>
            <person name="Tran P."/>
        </authorList>
    </citation>
    <scope>NUCLEOTIDE SEQUENCE [LARGE SCALE GENOMIC DNA]</scope>
    <source>
        <strain evidence="11">K_DeepCast_65m_m2_236</strain>
    </source>
</reference>
<feature type="active site" evidence="9">
    <location>
        <position position="138"/>
    </location>
</feature>
<feature type="binding site" evidence="8">
    <location>
        <position position="40"/>
    </location>
    <ligand>
        <name>Mg(2+)</name>
        <dbReference type="ChEBI" id="CHEBI:18420"/>
    </ligand>
</feature>
<evidence type="ECO:0000256" key="2">
    <source>
        <dbReference type="ARBA" id="ARBA00022598"/>
    </source>
</evidence>
<dbReference type="SUPFAM" id="SSF52540">
    <property type="entry name" value="P-loop containing nucleoside triphosphate hydrolases"/>
    <property type="match status" value="1"/>
</dbReference>
<dbReference type="InterPro" id="IPR001114">
    <property type="entry name" value="Adenylosuccinate_synthetase"/>
</dbReference>
<evidence type="ECO:0000256" key="10">
    <source>
        <dbReference type="RuleBase" id="RU000520"/>
    </source>
</evidence>
<dbReference type="PANTHER" id="PTHR11846:SF0">
    <property type="entry name" value="ADENYLOSUCCINATE SYNTHETASE"/>
    <property type="match status" value="1"/>
</dbReference>
<comment type="subcellular location">
    <subcellularLocation>
        <location evidence="8">Cytoplasm</location>
    </subcellularLocation>
</comment>
<feature type="binding site" evidence="8">
    <location>
        <begin position="297"/>
        <end position="303"/>
    </location>
    <ligand>
        <name>substrate</name>
    </ligand>
</feature>
<dbReference type="SMART" id="SM00788">
    <property type="entry name" value="Adenylsucc_synt"/>
    <property type="match status" value="1"/>
</dbReference>
<dbReference type="GO" id="GO:0005737">
    <property type="term" value="C:cytoplasm"/>
    <property type="evidence" value="ECO:0007669"/>
    <property type="project" value="UniProtKB-SubCell"/>
</dbReference>
<dbReference type="Gene3D" id="3.90.170.10">
    <property type="entry name" value="Adenylosuccinate Synthetase, subunit A, domain 3"/>
    <property type="match status" value="1"/>
</dbReference>
<feature type="binding site" evidence="8">
    <location>
        <position position="303"/>
    </location>
    <ligand>
        <name>GTP</name>
        <dbReference type="ChEBI" id="CHEBI:37565"/>
    </ligand>
</feature>
<evidence type="ECO:0000256" key="6">
    <source>
        <dbReference type="ARBA" id="ARBA00022842"/>
    </source>
</evidence>
<dbReference type="InterPro" id="IPR033128">
    <property type="entry name" value="Adenylosuccin_syn_Lys_AS"/>
</dbReference>
<feature type="binding site" evidence="8">
    <location>
        <begin position="12"/>
        <end position="18"/>
    </location>
    <ligand>
        <name>GTP</name>
        <dbReference type="ChEBI" id="CHEBI:37565"/>
    </ligand>
</feature>
<comment type="catalytic activity">
    <reaction evidence="8 10">
        <text>IMP + L-aspartate + GTP = N(6)-(1,2-dicarboxyethyl)-AMP + GDP + phosphate + 2 H(+)</text>
        <dbReference type="Rhea" id="RHEA:15753"/>
        <dbReference type="ChEBI" id="CHEBI:15378"/>
        <dbReference type="ChEBI" id="CHEBI:29991"/>
        <dbReference type="ChEBI" id="CHEBI:37565"/>
        <dbReference type="ChEBI" id="CHEBI:43474"/>
        <dbReference type="ChEBI" id="CHEBI:57567"/>
        <dbReference type="ChEBI" id="CHEBI:58053"/>
        <dbReference type="ChEBI" id="CHEBI:58189"/>
        <dbReference type="EC" id="6.3.4.4"/>
    </reaction>
</comment>
<comment type="similarity">
    <text evidence="8 10">Belongs to the adenylosuccinate synthetase family.</text>
</comment>
<evidence type="ECO:0000256" key="5">
    <source>
        <dbReference type="ARBA" id="ARBA00022755"/>
    </source>
</evidence>
<keyword evidence="7 8" id="KW-0342">GTP-binding</keyword>
<dbReference type="AlphaFoldDB" id="A0A937X2P3"/>
<dbReference type="InterPro" id="IPR027417">
    <property type="entry name" value="P-loop_NTPase"/>
</dbReference>
<keyword evidence="3 8" id="KW-0479">Metal-binding</keyword>
<keyword evidence="6 8" id="KW-0460">Magnesium</keyword>
<dbReference type="GO" id="GO:0005525">
    <property type="term" value="F:GTP binding"/>
    <property type="evidence" value="ECO:0007669"/>
    <property type="project" value="UniProtKB-UniRule"/>
</dbReference>
<feature type="binding site" description="in other chain" evidence="8">
    <location>
        <begin position="13"/>
        <end position="16"/>
    </location>
    <ligand>
        <name>IMP</name>
        <dbReference type="ChEBI" id="CHEBI:58053"/>
        <note>ligand shared between dimeric partners</note>
    </ligand>
</feature>
<dbReference type="FunFam" id="3.90.170.10:FF:000001">
    <property type="entry name" value="Adenylosuccinate synthetase"/>
    <property type="match status" value="1"/>
</dbReference>
<feature type="binding site" evidence="8">
    <location>
        <begin position="329"/>
        <end position="331"/>
    </location>
    <ligand>
        <name>GTP</name>
        <dbReference type="ChEBI" id="CHEBI:37565"/>
    </ligand>
</feature>
<dbReference type="InterPro" id="IPR042111">
    <property type="entry name" value="Adenylosuccinate_synth_dom3"/>
</dbReference>
<keyword evidence="2 8" id="KW-0436">Ligase</keyword>
<feature type="binding site" evidence="8">
    <location>
        <position position="141"/>
    </location>
    <ligand>
        <name>IMP</name>
        <dbReference type="ChEBI" id="CHEBI:58053"/>
        <note>ligand shared between dimeric partners</note>
    </ligand>
</feature>
<accession>A0A937X2P3</accession>
<dbReference type="CDD" id="cd03108">
    <property type="entry name" value="AdSS"/>
    <property type="match status" value="1"/>
</dbReference>
<evidence type="ECO:0000256" key="3">
    <source>
        <dbReference type="ARBA" id="ARBA00022723"/>
    </source>
</evidence>
<dbReference type="InterPro" id="IPR018220">
    <property type="entry name" value="Adenylosuccin_syn_GTP-bd"/>
</dbReference>
<dbReference type="InterPro" id="IPR042109">
    <property type="entry name" value="Adenylosuccinate_synth_dom1"/>
</dbReference>
<dbReference type="InterPro" id="IPR042110">
    <property type="entry name" value="Adenylosuccinate_synth_dom2"/>
</dbReference>
<comment type="subunit">
    <text evidence="1 8">Homodimer.</text>
</comment>
<comment type="cofactor">
    <cofactor evidence="8">
        <name>Mg(2+)</name>
        <dbReference type="ChEBI" id="CHEBI:18420"/>
    </cofactor>
    <text evidence="8">Binds 1 Mg(2+) ion per subunit.</text>
</comment>
<dbReference type="NCBIfam" id="NF002223">
    <property type="entry name" value="PRK01117.1"/>
    <property type="match status" value="1"/>
</dbReference>
<feature type="binding site" description="in other chain" evidence="8">
    <location>
        <position position="237"/>
    </location>
    <ligand>
        <name>IMP</name>
        <dbReference type="ChEBI" id="CHEBI:58053"/>
        <note>ligand shared between dimeric partners</note>
    </ligand>
</feature>
<organism evidence="11 12">
    <name type="scientific">Candidatus Tanganyikabacteria bacterium</name>
    <dbReference type="NCBI Taxonomy" id="2961651"/>
    <lineage>
        <taxon>Bacteria</taxon>
        <taxon>Bacillati</taxon>
        <taxon>Candidatus Sericytochromatia</taxon>
        <taxon>Candidatus Tanganyikabacteria</taxon>
    </lineage>
</organism>
<dbReference type="GO" id="GO:0004019">
    <property type="term" value="F:adenylosuccinate synthase activity"/>
    <property type="evidence" value="ECO:0007669"/>
    <property type="project" value="UniProtKB-UniRule"/>
</dbReference>
<dbReference type="GO" id="GO:0000287">
    <property type="term" value="F:magnesium ion binding"/>
    <property type="evidence" value="ECO:0007669"/>
    <property type="project" value="UniProtKB-UniRule"/>
</dbReference>
<dbReference type="FunFam" id="1.10.300.10:FF:000001">
    <property type="entry name" value="Adenylosuccinate synthetase"/>
    <property type="match status" value="1"/>
</dbReference>
<evidence type="ECO:0000256" key="7">
    <source>
        <dbReference type="ARBA" id="ARBA00023134"/>
    </source>
</evidence>
<dbReference type="HAMAP" id="MF_00011">
    <property type="entry name" value="Adenylosucc_synth"/>
    <property type="match status" value="1"/>
</dbReference>
<comment type="caution">
    <text evidence="11">The sequence shown here is derived from an EMBL/GenBank/DDBJ whole genome shotgun (WGS) entry which is preliminary data.</text>
</comment>
<feature type="binding site" description="in other chain" evidence="8">
    <location>
        <position position="222"/>
    </location>
    <ligand>
        <name>IMP</name>
        <dbReference type="ChEBI" id="CHEBI:58053"/>
        <note>ligand shared between dimeric partners</note>
    </ligand>
</feature>
<dbReference type="Pfam" id="PF00709">
    <property type="entry name" value="Adenylsucc_synt"/>
    <property type="match status" value="1"/>
</dbReference>
<proteinExistence type="inferred from homology"/>
<comment type="function">
    <text evidence="8">Plays an important role in the de novo pathway of purine nucleotide biosynthesis. Catalyzes the first committed step in the biosynthesis of AMP from IMP.</text>
</comment>
<evidence type="ECO:0000256" key="1">
    <source>
        <dbReference type="ARBA" id="ARBA00011738"/>
    </source>
</evidence>
<feature type="binding site" description="in other chain" evidence="8">
    <location>
        <position position="301"/>
    </location>
    <ligand>
        <name>IMP</name>
        <dbReference type="ChEBI" id="CHEBI:58053"/>
        <note>ligand shared between dimeric partners</note>
    </ligand>
</feature>
<dbReference type="NCBIfam" id="TIGR00184">
    <property type="entry name" value="purA"/>
    <property type="match status" value="1"/>
</dbReference>
<feature type="active site" description="Proton acceptor" evidence="8">
    <location>
        <position position="13"/>
    </location>
</feature>